<reference evidence="5 6" key="1">
    <citation type="submission" date="2022-12" db="EMBL/GenBank/DDBJ databases">
        <title>Chromosome-level genome assembly of true bugs.</title>
        <authorList>
            <person name="Ma L."/>
            <person name="Li H."/>
        </authorList>
    </citation>
    <scope>NUCLEOTIDE SEQUENCE [LARGE SCALE GENOMIC DNA]</scope>
    <source>
        <strain evidence="5">Lab_2022b</strain>
    </source>
</reference>
<feature type="compositionally biased region" description="Basic and acidic residues" evidence="3">
    <location>
        <begin position="334"/>
        <end position="348"/>
    </location>
</feature>
<protein>
    <recommendedName>
        <fullName evidence="4">C-CAP/cofactor C-like domain-containing protein</fullName>
    </recommendedName>
</protein>
<evidence type="ECO:0000313" key="6">
    <source>
        <dbReference type="Proteomes" id="UP001461498"/>
    </source>
</evidence>
<dbReference type="PANTHER" id="PTHR15139">
    <property type="entry name" value="TUBULIN FOLDING COFACTOR C"/>
    <property type="match status" value="1"/>
</dbReference>
<evidence type="ECO:0000313" key="5">
    <source>
        <dbReference type="EMBL" id="KAK9511779.1"/>
    </source>
</evidence>
<dbReference type="PANTHER" id="PTHR15139:SF0">
    <property type="entry name" value="TUBULIN-SPECIFIC CHAPERONE C"/>
    <property type="match status" value="1"/>
</dbReference>
<sequence>MVVKKIEMSDTLQRVINKTKQIRENFEKCYVRGNEIFNFKEQFMNKVNEIEQLFLTIEKEEDIKTVSKLLANIAQEIQTLEKLFSVSSMFVTQKVHGMCDELIWSLEDRLTLLRNIHLANKRAKEAEKQPPHKPTTNNNNNVINTNNTNKNNSNSIQNNTNTNNKVITNNVVQPKVLNATKYITKTEVKSLKQANFLNEKVYTLENLNGVALGLTEKVINSKRVLLSGLVSCSVKIGSCLESLQVLYCKYCKILVGQVATSLIKNTYNSLISINGDNIRIEYCESTIFKLPVKSNAIVKECYNLEFEPYEMDFAKKKESPTSSGTEQLVDQVEESQKHKLDEEERQKDPVVGQQLTECTESLGALNQSYEFVKGGKASD</sequence>
<dbReference type="InterPro" id="IPR017901">
    <property type="entry name" value="C-CAP_CF_C-like"/>
</dbReference>
<dbReference type="Pfam" id="PF07986">
    <property type="entry name" value="TBCC"/>
    <property type="match status" value="1"/>
</dbReference>
<dbReference type="Pfam" id="PF16752">
    <property type="entry name" value="TBCC_N"/>
    <property type="match status" value="1"/>
</dbReference>
<dbReference type="PROSITE" id="PS51329">
    <property type="entry name" value="C_CAP_COFACTOR_C"/>
    <property type="match status" value="1"/>
</dbReference>
<gene>
    <name evidence="5" type="ORF">O3M35_000375</name>
</gene>
<dbReference type="GO" id="GO:0007023">
    <property type="term" value="P:post-chaperonin tubulin folding pathway"/>
    <property type="evidence" value="ECO:0007669"/>
    <property type="project" value="InterPro"/>
</dbReference>
<dbReference type="EMBL" id="JAPXFL010000001">
    <property type="protein sequence ID" value="KAK9511779.1"/>
    <property type="molecule type" value="Genomic_DNA"/>
</dbReference>
<feature type="region of interest" description="Disordered" evidence="3">
    <location>
        <begin position="122"/>
        <end position="162"/>
    </location>
</feature>
<proteinExistence type="inferred from homology"/>
<keyword evidence="6" id="KW-1185">Reference proteome</keyword>
<evidence type="ECO:0000256" key="1">
    <source>
        <dbReference type="ARBA" id="ARBA00008848"/>
    </source>
</evidence>
<accession>A0AAW1DSH4</accession>
<comment type="similarity">
    <text evidence="1">Belongs to the TBCC family.</text>
</comment>
<evidence type="ECO:0000256" key="3">
    <source>
        <dbReference type="SAM" id="MobiDB-lite"/>
    </source>
</evidence>
<comment type="caution">
    <text evidence="5">The sequence shown here is derived from an EMBL/GenBank/DDBJ whole genome shotgun (WGS) entry which is preliminary data.</text>
</comment>
<dbReference type="AlphaFoldDB" id="A0AAW1DSH4"/>
<dbReference type="InterPro" id="IPR031925">
    <property type="entry name" value="TBCC_N"/>
</dbReference>
<feature type="region of interest" description="Disordered" evidence="3">
    <location>
        <begin position="316"/>
        <end position="351"/>
    </location>
</feature>
<dbReference type="GO" id="GO:0015631">
    <property type="term" value="F:tubulin binding"/>
    <property type="evidence" value="ECO:0007669"/>
    <property type="project" value="InterPro"/>
</dbReference>
<evidence type="ECO:0000256" key="2">
    <source>
        <dbReference type="ARBA" id="ARBA00026055"/>
    </source>
</evidence>
<dbReference type="GO" id="GO:0007021">
    <property type="term" value="P:tubulin complex assembly"/>
    <property type="evidence" value="ECO:0007669"/>
    <property type="project" value="TreeGrafter"/>
</dbReference>
<feature type="compositionally biased region" description="Low complexity" evidence="3">
    <location>
        <begin position="135"/>
        <end position="162"/>
    </location>
</feature>
<feature type="domain" description="C-CAP/cofactor C-like" evidence="4">
    <location>
        <begin position="174"/>
        <end position="334"/>
    </location>
</feature>
<dbReference type="Proteomes" id="UP001461498">
    <property type="component" value="Unassembled WGS sequence"/>
</dbReference>
<dbReference type="InterPro" id="IPR027684">
    <property type="entry name" value="TBCC"/>
</dbReference>
<dbReference type="GO" id="GO:0005737">
    <property type="term" value="C:cytoplasm"/>
    <property type="evidence" value="ECO:0007669"/>
    <property type="project" value="TreeGrafter"/>
</dbReference>
<evidence type="ECO:0000259" key="4">
    <source>
        <dbReference type="PROSITE" id="PS51329"/>
    </source>
</evidence>
<dbReference type="Gene3D" id="2.160.20.70">
    <property type="match status" value="1"/>
</dbReference>
<name>A0AAW1DSH4_9HEMI</name>
<dbReference type="InterPro" id="IPR012945">
    <property type="entry name" value="Tubulin-bd_cofactor_C_dom"/>
</dbReference>
<comment type="subunit">
    <text evidence="2">Supercomplex made of cofactors A to E. Cofactors A and D function by capturing and stabilizing tubulin in a quasi-native conformation. Cofactor E binds to the cofactor D-tubulin complex; interaction with cofactor C then causes the release of tubulin polypeptides that are committed to the native state.</text>
</comment>
<dbReference type="InterPro" id="IPR016098">
    <property type="entry name" value="CAP/MinC_C"/>
</dbReference>
<organism evidence="5 6">
    <name type="scientific">Rhynocoris fuscipes</name>
    <dbReference type="NCBI Taxonomy" id="488301"/>
    <lineage>
        <taxon>Eukaryota</taxon>
        <taxon>Metazoa</taxon>
        <taxon>Ecdysozoa</taxon>
        <taxon>Arthropoda</taxon>
        <taxon>Hexapoda</taxon>
        <taxon>Insecta</taxon>
        <taxon>Pterygota</taxon>
        <taxon>Neoptera</taxon>
        <taxon>Paraneoptera</taxon>
        <taxon>Hemiptera</taxon>
        <taxon>Heteroptera</taxon>
        <taxon>Panheteroptera</taxon>
        <taxon>Cimicomorpha</taxon>
        <taxon>Reduviidae</taxon>
        <taxon>Harpactorinae</taxon>
        <taxon>Harpactorini</taxon>
        <taxon>Rhynocoris</taxon>
    </lineage>
</organism>